<dbReference type="AlphaFoldDB" id="A0A2G1QQB7"/>
<evidence type="ECO:0000313" key="4">
    <source>
        <dbReference type="EMBL" id="PHP67418.1"/>
    </source>
</evidence>
<organism evidence="4 5">
    <name type="scientific">Zhengella mangrovi</name>
    <dbReference type="NCBI Taxonomy" id="1982044"/>
    <lineage>
        <taxon>Bacteria</taxon>
        <taxon>Pseudomonadati</taxon>
        <taxon>Pseudomonadota</taxon>
        <taxon>Alphaproteobacteria</taxon>
        <taxon>Hyphomicrobiales</taxon>
        <taxon>Notoacmeibacteraceae</taxon>
        <taxon>Zhengella</taxon>
    </lineage>
</organism>
<sequence length="160" mass="17468">MAAGIAVGTIYRYFPSRADLCAAIVSTTSQREVDVMQAIAETDASASDRIRDGVRTFARRAMQGRRLAYGLIFEPLDPAVETTRLQYRRAIAGVFEEIVRDGIRRGEFRDQDPRIAATCIVGAFMEGLIGSLAPDAESEPSRQKENAAAIASFCLAGIRH</sequence>
<dbReference type="PROSITE" id="PS50977">
    <property type="entry name" value="HTH_TETR_2"/>
    <property type="match status" value="1"/>
</dbReference>
<protein>
    <submittedName>
        <fullName evidence="4">TetR family transcriptional regulator</fullName>
    </submittedName>
</protein>
<dbReference type="SUPFAM" id="SSF46689">
    <property type="entry name" value="Homeodomain-like"/>
    <property type="match status" value="1"/>
</dbReference>
<dbReference type="PANTHER" id="PTHR30055:SF226">
    <property type="entry name" value="HTH-TYPE TRANSCRIPTIONAL REGULATOR PKSA"/>
    <property type="match status" value="1"/>
</dbReference>
<dbReference type="Pfam" id="PF17932">
    <property type="entry name" value="TetR_C_24"/>
    <property type="match status" value="1"/>
</dbReference>
<dbReference type="SUPFAM" id="SSF48498">
    <property type="entry name" value="Tetracyclin repressor-like, C-terminal domain"/>
    <property type="match status" value="1"/>
</dbReference>
<dbReference type="Proteomes" id="UP000221168">
    <property type="component" value="Unassembled WGS sequence"/>
</dbReference>
<dbReference type="Gene3D" id="1.10.357.10">
    <property type="entry name" value="Tetracycline Repressor, domain 2"/>
    <property type="match status" value="1"/>
</dbReference>
<dbReference type="InterPro" id="IPR041490">
    <property type="entry name" value="KstR2_TetR_C"/>
</dbReference>
<keyword evidence="5" id="KW-1185">Reference proteome</keyword>
<evidence type="ECO:0000313" key="5">
    <source>
        <dbReference type="Proteomes" id="UP000221168"/>
    </source>
</evidence>
<dbReference type="InterPro" id="IPR050109">
    <property type="entry name" value="HTH-type_TetR-like_transc_reg"/>
</dbReference>
<dbReference type="InterPro" id="IPR036271">
    <property type="entry name" value="Tet_transcr_reg_TetR-rel_C_sf"/>
</dbReference>
<name>A0A2G1QQB7_9HYPH</name>
<reference evidence="4 5" key="1">
    <citation type="submission" date="2017-10" db="EMBL/GenBank/DDBJ databases">
        <title>Sedimentibacterium mangrovi gen. nov., sp. nov., a novel member of family Phyllobacteriacea isolated from mangrove sediment.</title>
        <authorList>
            <person name="Liao H."/>
            <person name="Tian Y."/>
        </authorList>
    </citation>
    <scope>NUCLEOTIDE SEQUENCE [LARGE SCALE GENOMIC DNA]</scope>
    <source>
        <strain evidence="4 5">X9-2-2</strain>
    </source>
</reference>
<comment type="caution">
    <text evidence="4">The sequence shown here is derived from an EMBL/GenBank/DDBJ whole genome shotgun (WGS) entry which is preliminary data.</text>
</comment>
<dbReference type="InterPro" id="IPR001647">
    <property type="entry name" value="HTH_TetR"/>
</dbReference>
<gene>
    <name evidence="4" type="ORF">CSC94_09185</name>
</gene>
<proteinExistence type="predicted"/>
<dbReference type="OrthoDB" id="9802802at2"/>
<accession>A0A2G1QQB7</accession>
<evidence type="ECO:0000256" key="1">
    <source>
        <dbReference type="ARBA" id="ARBA00023125"/>
    </source>
</evidence>
<comment type="caution">
    <text evidence="2">Lacks conserved residue(s) required for the propagation of feature annotation.</text>
</comment>
<evidence type="ECO:0000256" key="2">
    <source>
        <dbReference type="PROSITE-ProRule" id="PRU00335"/>
    </source>
</evidence>
<keyword evidence="1 2" id="KW-0238">DNA-binding</keyword>
<dbReference type="GO" id="GO:0003700">
    <property type="term" value="F:DNA-binding transcription factor activity"/>
    <property type="evidence" value="ECO:0007669"/>
    <property type="project" value="TreeGrafter"/>
</dbReference>
<evidence type="ECO:0000259" key="3">
    <source>
        <dbReference type="PROSITE" id="PS50977"/>
    </source>
</evidence>
<dbReference type="EMBL" id="PDVP01000004">
    <property type="protein sequence ID" value="PHP67418.1"/>
    <property type="molecule type" value="Genomic_DNA"/>
</dbReference>
<dbReference type="PANTHER" id="PTHR30055">
    <property type="entry name" value="HTH-TYPE TRANSCRIPTIONAL REGULATOR RUTR"/>
    <property type="match status" value="1"/>
</dbReference>
<feature type="domain" description="HTH tetR-type" evidence="3">
    <location>
        <begin position="1"/>
        <end position="32"/>
    </location>
</feature>
<dbReference type="InterPro" id="IPR009057">
    <property type="entry name" value="Homeodomain-like_sf"/>
</dbReference>
<dbReference type="GO" id="GO:0000976">
    <property type="term" value="F:transcription cis-regulatory region binding"/>
    <property type="evidence" value="ECO:0007669"/>
    <property type="project" value="TreeGrafter"/>
</dbReference>